<dbReference type="InterPro" id="IPR043502">
    <property type="entry name" value="DNA/RNA_pol_sf"/>
</dbReference>
<dbReference type="SUPFAM" id="SSF56672">
    <property type="entry name" value="DNA/RNA polymerases"/>
    <property type="match status" value="1"/>
</dbReference>
<keyword evidence="1" id="KW-0227">DNA damage</keyword>
<gene>
    <name evidence="3" type="ORF">SAMN05428957_101262</name>
</gene>
<proteinExistence type="predicted"/>
<evidence type="ECO:0000256" key="1">
    <source>
        <dbReference type="ARBA" id="ARBA00022763"/>
    </source>
</evidence>
<dbReference type="AlphaFoldDB" id="A0A1G9P8R2"/>
<dbReference type="GO" id="GO:0006281">
    <property type="term" value="P:DNA repair"/>
    <property type="evidence" value="ECO:0007669"/>
    <property type="project" value="TreeGrafter"/>
</dbReference>
<dbReference type="EMBL" id="FNHP01000001">
    <property type="protein sequence ID" value="SDL95150.1"/>
    <property type="molecule type" value="Genomic_DNA"/>
</dbReference>
<evidence type="ECO:0000256" key="2">
    <source>
        <dbReference type="SAM" id="MobiDB-lite"/>
    </source>
</evidence>
<sequence length="468" mass="51583">MATPHWLAWQLPPCEAPDPGVPTAARGWWALGFTPCVAILEEALVLEVSGTLRLWGGLPALRTRLHHAAPGAPDVRCWAEGATAQQALALLRLQLRDRRRPACVPHDLPLDTLSALRPHAQALAHLGCRTWGALRSLPRAGVARRFGQDCLTAMDQAWGTQEQAWDWLQLPEAFDLQLELPAPVDSAPALLQYGQHLLDALQAWLRARQQGVLVLELAWQHALRRVDGQRLPDWQSLVLRTAEPLRDMAHLRRLLSERLARQVLAAPAGRLALRSRQTAPLHAGTRGLLPPAAGVDDCPPGEPWHQLLERLAARLGAASLHTPELHADHRPERMQRWHMPALAQPHRPLSAAARRMPPSSGAPVQAGGSASDDGACGNKRAALWPGWLVRPPQALRLQGDRPLLHDQPLVLLAGPERIEAGWWEPHGGEHGQGLARRDYFVAHNALAGWVWIFRDRASGAWFLHGVYA</sequence>
<protein>
    <submittedName>
        <fullName evidence="3">Protein ImuB</fullName>
    </submittedName>
</protein>
<name>A0A1G9P8R2_9BURK</name>
<reference evidence="4" key="1">
    <citation type="submission" date="2016-10" db="EMBL/GenBank/DDBJ databases">
        <authorList>
            <person name="Varghese N."/>
            <person name="Submissions S."/>
        </authorList>
    </citation>
    <scope>NUCLEOTIDE SEQUENCE [LARGE SCALE GENOMIC DNA]</scope>
    <source>
        <strain evidence="4">EPL6</strain>
    </source>
</reference>
<evidence type="ECO:0000313" key="3">
    <source>
        <dbReference type="EMBL" id="SDL95150.1"/>
    </source>
</evidence>
<dbReference type="PANTHER" id="PTHR35369">
    <property type="entry name" value="BLR3025 PROTEIN-RELATED"/>
    <property type="match status" value="1"/>
</dbReference>
<dbReference type="PANTHER" id="PTHR35369:SF2">
    <property type="entry name" value="BLR3025 PROTEIN"/>
    <property type="match status" value="1"/>
</dbReference>
<feature type="region of interest" description="Disordered" evidence="2">
    <location>
        <begin position="346"/>
        <end position="374"/>
    </location>
</feature>
<dbReference type="InterPro" id="IPR050356">
    <property type="entry name" value="SulA_CellDiv_inhibitor"/>
</dbReference>
<dbReference type="Proteomes" id="UP000198552">
    <property type="component" value="Unassembled WGS sequence"/>
</dbReference>
<evidence type="ECO:0000313" key="4">
    <source>
        <dbReference type="Proteomes" id="UP000198552"/>
    </source>
</evidence>
<dbReference type="RefSeq" id="WP_091565710.1">
    <property type="nucleotide sequence ID" value="NZ_FNHP01000001.1"/>
</dbReference>
<keyword evidence="4" id="KW-1185">Reference proteome</keyword>
<accession>A0A1G9P8R2</accession>
<dbReference type="CDD" id="cd03468">
    <property type="entry name" value="PolY_like"/>
    <property type="match status" value="1"/>
</dbReference>
<organism evidence="3 4">
    <name type="scientific">Oryzisolibacter propanilivorax</name>
    <dbReference type="NCBI Taxonomy" id="1527607"/>
    <lineage>
        <taxon>Bacteria</taxon>
        <taxon>Pseudomonadati</taxon>
        <taxon>Pseudomonadota</taxon>
        <taxon>Betaproteobacteria</taxon>
        <taxon>Burkholderiales</taxon>
        <taxon>Comamonadaceae</taxon>
        <taxon>Oryzisolibacter</taxon>
    </lineage>
</organism>
<dbReference type="OrthoDB" id="625722at2"/>
<dbReference type="STRING" id="1527607.SAMN05428957_101262"/>